<dbReference type="PIRSF" id="PIRSF034455">
    <property type="entry name" value="UCP034455"/>
    <property type="match status" value="1"/>
</dbReference>
<name>A0A2R4NMK6_9GAMM</name>
<reference evidence="4" key="1">
    <citation type="journal article" date="2018" name="Genome Announc.">
        <title>First complete genome sequence of Yersinia massiliensis.</title>
        <authorList>
            <person name="Thomas M.C."/>
            <person name="Arling V."/>
            <person name="Goji N."/>
            <person name="Janzen T.W."/>
            <person name="Duceppe M.-O."/>
            <person name="Mathews A."/>
            <person name="Carrillo C."/>
            <person name="Amoako K."/>
        </authorList>
    </citation>
    <scope>NUCLEOTIDE SEQUENCE [LARGE SCALE GENOMIC DNA]</scope>
    <source>
        <strain evidence="4">GTA</strain>
    </source>
</reference>
<evidence type="ECO:0000313" key="2">
    <source>
        <dbReference type="EMBL" id="AVX37364.1"/>
    </source>
</evidence>
<dbReference type="RefSeq" id="WP_019211990.1">
    <property type="nucleotide sequence ID" value="NZ_CABHYH010000046.1"/>
</dbReference>
<dbReference type="InterPro" id="IPR021125">
    <property type="entry name" value="DUF2127"/>
</dbReference>
<organism evidence="3 5">
    <name type="scientific">Yersinia massiliensis</name>
    <dbReference type="NCBI Taxonomy" id="419257"/>
    <lineage>
        <taxon>Bacteria</taxon>
        <taxon>Pseudomonadati</taxon>
        <taxon>Pseudomonadota</taxon>
        <taxon>Gammaproteobacteria</taxon>
        <taxon>Enterobacterales</taxon>
        <taxon>Yersiniaceae</taxon>
        <taxon>Yersinia</taxon>
    </lineage>
</organism>
<dbReference type="EMBL" id="CP028487">
    <property type="protein sequence ID" value="AVX37364.1"/>
    <property type="molecule type" value="Genomic_DNA"/>
</dbReference>
<feature type="transmembrane region" description="Helical" evidence="1">
    <location>
        <begin position="88"/>
        <end position="107"/>
    </location>
</feature>
<evidence type="ECO:0000313" key="3">
    <source>
        <dbReference type="EMBL" id="NIL27290.1"/>
    </source>
</evidence>
<feature type="transmembrane region" description="Helical" evidence="1">
    <location>
        <begin position="21"/>
        <end position="47"/>
    </location>
</feature>
<dbReference type="InterPro" id="IPR014591">
    <property type="entry name" value="UCP034455"/>
</dbReference>
<dbReference type="Pfam" id="PF09900">
    <property type="entry name" value="DUF2127"/>
    <property type="match status" value="1"/>
</dbReference>
<proteinExistence type="predicted"/>
<dbReference type="GeneID" id="61816632"/>
<evidence type="ECO:0000256" key="1">
    <source>
        <dbReference type="SAM" id="Phobius"/>
    </source>
</evidence>
<gene>
    <name evidence="2" type="ORF">DA391_06695</name>
    <name evidence="3" type="ORF">HB980_12135</name>
</gene>
<feature type="transmembrane region" description="Helical" evidence="1">
    <location>
        <begin position="139"/>
        <end position="159"/>
    </location>
</feature>
<dbReference type="Proteomes" id="UP000240908">
    <property type="component" value="Chromosome"/>
</dbReference>
<protein>
    <submittedName>
        <fullName evidence="3">DUF2127 domain-containing protein</fullName>
    </submittedName>
</protein>
<keyword evidence="4" id="KW-1185">Reference proteome</keyword>
<accession>A0A2R4NMK6</accession>
<evidence type="ECO:0000313" key="5">
    <source>
        <dbReference type="Proteomes" id="UP000698240"/>
    </source>
</evidence>
<keyword evidence="1" id="KW-0472">Membrane</keyword>
<reference evidence="3" key="2">
    <citation type="submission" date="2020-03" db="EMBL/GenBank/DDBJ databases">
        <authorList>
            <person name="Kislichkina A."/>
            <person name="Dentovskaya S."/>
            <person name="Shaikhutdinov R."/>
            <person name="Ivanov S."/>
            <person name="Sizova A."/>
            <person name="Solomentsev V."/>
            <person name="Bogun A."/>
        </authorList>
    </citation>
    <scope>NUCLEOTIDE SEQUENCE</scope>
    <source>
        <strain evidence="3">SCPM-O-B-8025</strain>
    </source>
</reference>
<evidence type="ECO:0000313" key="4">
    <source>
        <dbReference type="Proteomes" id="UP000240908"/>
    </source>
</evidence>
<sequence length="172" mass="19754">MAKVTHRFDRKNLFGEQNIHAVFEVSLLLKAILAVMEIIAGILTYFITPQFLLHLLHRITQVEFIEDRGDVVANYLLHAAQSLSISSLHFAAFYLVAHGAIKLWIIVGLWRKKLGYYPMAIVIFSLFIAYQLYRYTFTHSPMLILITLLDVVVIVLTILEYRQLRHGTKPAG</sequence>
<keyword evidence="1" id="KW-0812">Transmembrane</keyword>
<dbReference type="Proteomes" id="UP000698240">
    <property type="component" value="Unassembled WGS sequence"/>
</dbReference>
<dbReference type="AlphaFoldDB" id="A0A2R4NMK6"/>
<dbReference type="EMBL" id="JAASAN010000004">
    <property type="protein sequence ID" value="NIL27290.1"/>
    <property type="molecule type" value="Genomic_DNA"/>
</dbReference>
<feature type="transmembrane region" description="Helical" evidence="1">
    <location>
        <begin position="114"/>
        <end position="133"/>
    </location>
</feature>
<keyword evidence="1" id="KW-1133">Transmembrane helix</keyword>
<dbReference type="KEGG" id="yma:DA391_06695"/>